<feature type="signal peptide" evidence="2">
    <location>
        <begin position="1"/>
        <end position="18"/>
    </location>
</feature>
<feature type="region of interest" description="Disordered" evidence="1">
    <location>
        <begin position="113"/>
        <end position="172"/>
    </location>
</feature>
<name>A0A8S3YPB5_9EUPU</name>
<feature type="chain" id="PRO_5035793347" evidence="2">
    <location>
        <begin position="19"/>
        <end position="172"/>
    </location>
</feature>
<proteinExistence type="predicted"/>
<sequence length="172" mass="17829">MLKMVISVAACLAYLCLATEGAAVSSNQVRQGNFNVPNRFGPGHINNLPNAADPCPHLRFVCDRTTCGQFCKRMGYRNGMCRAKEVSCGQIVVDKKQCTCTGDFLGAKSAYAGEGSSSNATNSDVNNSNSSDSSAAETPRNRQETSTAPASNATTAAPKAAGVNSANLAPAS</sequence>
<feature type="compositionally biased region" description="Low complexity" evidence="1">
    <location>
        <begin position="145"/>
        <end position="161"/>
    </location>
</feature>
<evidence type="ECO:0000313" key="3">
    <source>
        <dbReference type="EMBL" id="CAG5118919.1"/>
    </source>
</evidence>
<keyword evidence="2" id="KW-0732">Signal</keyword>
<evidence type="ECO:0000256" key="2">
    <source>
        <dbReference type="SAM" id="SignalP"/>
    </source>
</evidence>
<gene>
    <name evidence="3" type="ORF">CUNI_LOCUS4477</name>
</gene>
<dbReference type="EMBL" id="CAJHNH020000629">
    <property type="protein sequence ID" value="CAG5118919.1"/>
    <property type="molecule type" value="Genomic_DNA"/>
</dbReference>
<dbReference type="AlphaFoldDB" id="A0A8S3YPB5"/>
<accession>A0A8S3YPB5</accession>
<dbReference type="Proteomes" id="UP000678393">
    <property type="component" value="Unassembled WGS sequence"/>
</dbReference>
<evidence type="ECO:0000313" key="4">
    <source>
        <dbReference type="Proteomes" id="UP000678393"/>
    </source>
</evidence>
<reference evidence="3" key="1">
    <citation type="submission" date="2021-04" db="EMBL/GenBank/DDBJ databases">
        <authorList>
            <consortium name="Molecular Ecology Group"/>
        </authorList>
    </citation>
    <scope>NUCLEOTIDE SEQUENCE</scope>
</reference>
<protein>
    <submittedName>
        <fullName evidence="3">Uncharacterized protein</fullName>
    </submittedName>
</protein>
<organism evidence="3 4">
    <name type="scientific">Candidula unifasciata</name>
    <dbReference type="NCBI Taxonomy" id="100452"/>
    <lineage>
        <taxon>Eukaryota</taxon>
        <taxon>Metazoa</taxon>
        <taxon>Spiralia</taxon>
        <taxon>Lophotrochozoa</taxon>
        <taxon>Mollusca</taxon>
        <taxon>Gastropoda</taxon>
        <taxon>Heterobranchia</taxon>
        <taxon>Euthyneura</taxon>
        <taxon>Panpulmonata</taxon>
        <taxon>Eupulmonata</taxon>
        <taxon>Stylommatophora</taxon>
        <taxon>Helicina</taxon>
        <taxon>Helicoidea</taxon>
        <taxon>Geomitridae</taxon>
        <taxon>Candidula</taxon>
    </lineage>
</organism>
<feature type="compositionally biased region" description="Low complexity" evidence="1">
    <location>
        <begin position="116"/>
        <end position="136"/>
    </location>
</feature>
<evidence type="ECO:0000256" key="1">
    <source>
        <dbReference type="SAM" id="MobiDB-lite"/>
    </source>
</evidence>
<comment type="caution">
    <text evidence="3">The sequence shown here is derived from an EMBL/GenBank/DDBJ whole genome shotgun (WGS) entry which is preliminary data.</text>
</comment>
<keyword evidence="4" id="KW-1185">Reference proteome</keyword>